<organism evidence="1 2">
    <name type="scientific">[Candida] railenensis</name>
    <dbReference type="NCBI Taxonomy" id="45579"/>
    <lineage>
        <taxon>Eukaryota</taxon>
        <taxon>Fungi</taxon>
        <taxon>Dikarya</taxon>
        <taxon>Ascomycota</taxon>
        <taxon>Saccharomycotina</taxon>
        <taxon>Pichiomycetes</taxon>
        <taxon>Debaryomycetaceae</taxon>
        <taxon>Kurtzmaniella</taxon>
    </lineage>
</organism>
<dbReference type="OrthoDB" id="17089at2759"/>
<reference evidence="1" key="1">
    <citation type="submission" date="2022-03" db="EMBL/GenBank/DDBJ databases">
        <authorList>
            <person name="Legras J.-L."/>
            <person name="Devillers H."/>
            <person name="Grondin C."/>
        </authorList>
    </citation>
    <scope>NUCLEOTIDE SEQUENCE</scope>
    <source>
        <strain evidence="1">CLIB 1423</strain>
    </source>
</reference>
<evidence type="ECO:0000313" key="2">
    <source>
        <dbReference type="Proteomes" id="UP000837801"/>
    </source>
</evidence>
<name>A0A9P0VZ33_9ASCO</name>
<comment type="caution">
    <text evidence="1">The sequence shown here is derived from an EMBL/GenBank/DDBJ whole genome shotgun (WGS) entry which is preliminary data.</text>
</comment>
<dbReference type="Proteomes" id="UP000837801">
    <property type="component" value="Unassembled WGS sequence"/>
</dbReference>
<dbReference type="Pfam" id="PF05176">
    <property type="entry name" value="ATP-synt_10"/>
    <property type="match status" value="1"/>
</dbReference>
<dbReference type="InterPro" id="IPR007849">
    <property type="entry name" value="ATP10"/>
</dbReference>
<protein>
    <submittedName>
        <fullName evidence="1">Mitochondrial ATPase complex subunit Atp10p</fullName>
    </submittedName>
</protein>
<proteinExistence type="predicted"/>
<gene>
    <name evidence="1" type="ORF">CLIB1423_09S03290</name>
</gene>
<dbReference type="GO" id="GO:0005743">
    <property type="term" value="C:mitochondrial inner membrane"/>
    <property type="evidence" value="ECO:0007669"/>
    <property type="project" value="TreeGrafter"/>
</dbReference>
<dbReference type="PANTHER" id="PTHR28106:SF1">
    <property type="entry name" value="MITOCHONDRIAL ATPASE COMPLEX SUBUNIT ATP10"/>
    <property type="match status" value="1"/>
</dbReference>
<dbReference type="PANTHER" id="PTHR28106">
    <property type="entry name" value="MITOCHONDRIAL ATPASE COMPLEX SUBUNIT ATP10"/>
    <property type="match status" value="1"/>
</dbReference>
<dbReference type="EMBL" id="CAKXYY010000009">
    <property type="protein sequence ID" value="CAH2353123.1"/>
    <property type="molecule type" value="Genomic_DNA"/>
</dbReference>
<dbReference type="GO" id="GO:0033615">
    <property type="term" value="P:mitochondrial proton-transporting ATP synthase complex assembly"/>
    <property type="evidence" value="ECO:0007669"/>
    <property type="project" value="TreeGrafter"/>
</dbReference>
<evidence type="ECO:0000313" key="1">
    <source>
        <dbReference type="EMBL" id="CAH2353123.1"/>
    </source>
</evidence>
<dbReference type="AlphaFoldDB" id="A0A9P0VZ33"/>
<sequence>MFPSFIRYSSTPNKLPRIAETLKQAAKPALQHSLSVSKPFGLSEPTLLNPLNGNSSYDLGSIKDQLFSSDAKERRQKELDHDIAHSPFYESKSFENVGGKIFTPPISFFKRDKSKYFPNFLGDTLIGKNENFGKLLEGKVNIVRIYSTISGDNVSRTYFQSQTGDKSNYLEGSGYEEFKKLHPNTQIIDLNMPQTAVKRFFVNISKGSLKKMIPQERHDDYFILPYKLFPLQVRQELNCDNVCSGYIYLLDQEGRIRWATSGSANEAEYSLMWKCVSGLERELKALQDKK</sequence>
<keyword evidence="2" id="KW-1185">Reference proteome</keyword>
<accession>A0A9P0VZ33</accession>